<organism evidence="2 5">
    <name type="scientific">Subtercola boreus</name>
    <dbReference type="NCBI Taxonomy" id="120213"/>
    <lineage>
        <taxon>Bacteria</taxon>
        <taxon>Bacillati</taxon>
        <taxon>Actinomycetota</taxon>
        <taxon>Actinomycetes</taxon>
        <taxon>Micrococcales</taxon>
        <taxon>Microbacteriaceae</taxon>
        <taxon>Subtercola</taxon>
    </lineage>
</organism>
<protein>
    <recommendedName>
        <fullName evidence="6">NADH:ubiquinone oxidoreductase</fullName>
    </recommendedName>
</protein>
<evidence type="ECO:0000313" key="5">
    <source>
        <dbReference type="Proteomes" id="UP000256709"/>
    </source>
</evidence>
<feature type="transmembrane region" description="Helical" evidence="1">
    <location>
        <begin position="35"/>
        <end position="51"/>
    </location>
</feature>
<dbReference type="AlphaFoldDB" id="A0A3E0W0L7"/>
<dbReference type="OrthoDB" id="5120536at2"/>
<reference evidence="4 5" key="1">
    <citation type="submission" date="2017-04" db="EMBL/GenBank/DDBJ databases">
        <title>Comparative genome analysis of Subtercola boreus.</title>
        <authorList>
            <person name="Cho Y.-J."/>
            <person name="Cho A."/>
            <person name="Kim O.-S."/>
            <person name="Lee J.-I."/>
        </authorList>
    </citation>
    <scope>NUCLEOTIDE SEQUENCE [LARGE SCALE GENOMIC DNA]</scope>
    <source>
        <strain evidence="2 5">P27444</strain>
        <strain evidence="3 4">P27479</strain>
    </source>
</reference>
<accession>A0A3E0W0L7</accession>
<keyword evidence="1" id="KW-0812">Transmembrane</keyword>
<dbReference type="Proteomes" id="UP000256709">
    <property type="component" value="Unassembled WGS sequence"/>
</dbReference>
<name>A0A3E0W0L7_9MICO</name>
<evidence type="ECO:0000313" key="4">
    <source>
        <dbReference type="Proteomes" id="UP000256541"/>
    </source>
</evidence>
<dbReference type="RefSeq" id="WP_116282051.1">
    <property type="nucleotide sequence ID" value="NZ_NBXA01000007.1"/>
</dbReference>
<proteinExistence type="predicted"/>
<evidence type="ECO:0000313" key="3">
    <source>
        <dbReference type="EMBL" id="RFA16578.1"/>
    </source>
</evidence>
<keyword evidence="1" id="KW-1133">Transmembrane helix</keyword>
<dbReference type="Proteomes" id="UP000256541">
    <property type="component" value="Unassembled WGS sequence"/>
</dbReference>
<gene>
    <name evidence="2" type="ORF">B7R21_04520</name>
    <name evidence="3" type="ORF">B7R22_03660</name>
</gene>
<evidence type="ECO:0000313" key="2">
    <source>
        <dbReference type="EMBL" id="RFA15289.1"/>
    </source>
</evidence>
<dbReference type="EMBL" id="NBXB01000011">
    <property type="protein sequence ID" value="RFA16578.1"/>
    <property type="molecule type" value="Genomic_DNA"/>
</dbReference>
<keyword evidence="1" id="KW-0472">Membrane</keyword>
<evidence type="ECO:0000256" key="1">
    <source>
        <dbReference type="SAM" id="Phobius"/>
    </source>
</evidence>
<evidence type="ECO:0008006" key="6">
    <source>
        <dbReference type="Google" id="ProtNLM"/>
    </source>
</evidence>
<dbReference type="EMBL" id="NBXA01000007">
    <property type="protein sequence ID" value="RFA15289.1"/>
    <property type="molecule type" value="Genomic_DNA"/>
</dbReference>
<comment type="caution">
    <text evidence="2">The sequence shown here is derived from an EMBL/GenBank/DDBJ whole genome shotgun (WGS) entry which is preliminary data.</text>
</comment>
<sequence>MRKFIFNSSIIGAIASGFAVIQTTRRGPRDWRLVLMWVSWALTVALAVGSVQQDDREARELNEK</sequence>